<protein>
    <submittedName>
        <fullName evidence="1">Uncharacterized protein</fullName>
    </submittedName>
</protein>
<dbReference type="Proteomes" id="UP000807353">
    <property type="component" value="Unassembled WGS sequence"/>
</dbReference>
<gene>
    <name evidence="1" type="ORF">BDZ94DRAFT_1248373</name>
</gene>
<evidence type="ECO:0000313" key="1">
    <source>
        <dbReference type="EMBL" id="KAF9467536.1"/>
    </source>
</evidence>
<proteinExistence type="predicted"/>
<reference evidence="1" key="1">
    <citation type="submission" date="2020-11" db="EMBL/GenBank/DDBJ databases">
        <authorList>
            <consortium name="DOE Joint Genome Institute"/>
            <person name="Ahrendt S."/>
            <person name="Riley R."/>
            <person name="Andreopoulos W."/>
            <person name="Labutti K."/>
            <person name="Pangilinan J."/>
            <person name="Ruiz-Duenas F.J."/>
            <person name="Barrasa J.M."/>
            <person name="Sanchez-Garcia M."/>
            <person name="Camarero S."/>
            <person name="Miyauchi S."/>
            <person name="Serrano A."/>
            <person name="Linde D."/>
            <person name="Babiker R."/>
            <person name="Drula E."/>
            <person name="Ayuso-Fernandez I."/>
            <person name="Pacheco R."/>
            <person name="Padilla G."/>
            <person name="Ferreira P."/>
            <person name="Barriuso J."/>
            <person name="Kellner H."/>
            <person name="Castanera R."/>
            <person name="Alfaro M."/>
            <person name="Ramirez L."/>
            <person name="Pisabarro A.G."/>
            <person name="Kuo A."/>
            <person name="Tritt A."/>
            <person name="Lipzen A."/>
            <person name="He G."/>
            <person name="Yan M."/>
            <person name="Ng V."/>
            <person name="Cullen D."/>
            <person name="Martin F."/>
            <person name="Rosso M.-N."/>
            <person name="Henrissat B."/>
            <person name="Hibbett D."/>
            <person name="Martinez A.T."/>
            <person name="Grigoriev I.V."/>
        </authorList>
    </citation>
    <scope>NUCLEOTIDE SEQUENCE</scope>
    <source>
        <strain evidence="1">CBS 247.69</strain>
    </source>
</reference>
<dbReference type="Gene3D" id="3.80.10.10">
    <property type="entry name" value="Ribonuclease Inhibitor"/>
    <property type="match status" value="1"/>
</dbReference>
<evidence type="ECO:0000313" key="2">
    <source>
        <dbReference type="Proteomes" id="UP000807353"/>
    </source>
</evidence>
<sequence>MVSLPDHGGGLVGRPPVDPQTVKMLGLLACCSERWQDVYLELFIYPRDFFSIFPASFPLLRSITLSSARASRSLGSSNVRVPWDVPLLRAISINRHIMNYLDLPLGQVTYFSLISNAEPGECLDALRLLSCLESCVFTCVTSRLRPATHAAVTSRSLKSFGVEFNPIRASLALPALLDHLTCPSLQALCLCIGPAGIFAHASLTSFLLRSACPLTRLSFSGIKLTSAELVQCLAAVPSLTDLELEKMELPDNTLDDLDLSSHPSPALLPSLQSFSYKGPSQLDFPALMAMVSSRQPSGTDRGDEVGGRVARLKSILVDVKESSSSIELNSLVMLGITQLRSEGVNIEILIPSS</sequence>
<dbReference type="InterPro" id="IPR032675">
    <property type="entry name" value="LRR_dom_sf"/>
</dbReference>
<name>A0A9P5YGQ0_9AGAR</name>
<dbReference type="OrthoDB" id="3217549at2759"/>
<dbReference type="SUPFAM" id="SSF52047">
    <property type="entry name" value="RNI-like"/>
    <property type="match status" value="1"/>
</dbReference>
<dbReference type="AlphaFoldDB" id="A0A9P5YGQ0"/>
<keyword evidence="2" id="KW-1185">Reference proteome</keyword>
<organism evidence="1 2">
    <name type="scientific">Collybia nuda</name>
    <dbReference type="NCBI Taxonomy" id="64659"/>
    <lineage>
        <taxon>Eukaryota</taxon>
        <taxon>Fungi</taxon>
        <taxon>Dikarya</taxon>
        <taxon>Basidiomycota</taxon>
        <taxon>Agaricomycotina</taxon>
        <taxon>Agaricomycetes</taxon>
        <taxon>Agaricomycetidae</taxon>
        <taxon>Agaricales</taxon>
        <taxon>Tricholomatineae</taxon>
        <taxon>Clitocybaceae</taxon>
        <taxon>Collybia</taxon>
    </lineage>
</organism>
<dbReference type="EMBL" id="MU150236">
    <property type="protein sequence ID" value="KAF9467536.1"/>
    <property type="molecule type" value="Genomic_DNA"/>
</dbReference>
<comment type="caution">
    <text evidence="1">The sequence shown here is derived from an EMBL/GenBank/DDBJ whole genome shotgun (WGS) entry which is preliminary data.</text>
</comment>
<accession>A0A9P5YGQ0</accession>